<dbReference type="PROSITE" id="PS50893">
    <property type="entry name" value="ABC_TRANSPORTER_2"/>
    <property type="match status" value="1"/>
</dbReference>
<name>A0A074JGB6_STRSL</name>
<comment type="similarity">
    <text evidence="1">Belongs to the ABC transporter superfamily.</text>
</comment>
<dbReference type="Pfam" id="PF00005">
    <property type="entry name" value="ABC_tran"/>
    <property type="match status" value="1"/>
</dbReference>
<evidence type="ECO:0000259" key="5">
    <source>
        <dbReference type="PROSITE" id="PS50893"/>
    </source>
</evidence>
<dbReference type="InterPro" id="IPR003439">
    <property type="entry name" value="ABC_transporter-like_ATP-bd"/>
</dbReference>
<comment type="caution">
    <text evidence="6">The sequence shown here is derived from an EMBL/GenBank/DDBJ whole genome shotgun (WGS) entry which is preliminary data.</text>
</comment>
<evidence type="ECO:0000313" key="6">
    <source>
        <dbReference type="EMBL" id="KEO45099.1"/>
    </source>
</evidence>
<dbReference type="InterPro" id="IPR050763">
    <property type="entry name" value="ABC_transporter_ATP-binding"/>
</dbReference>
<evidence type="ECO:0000313" key="7">
    <source>
        <dbReference type="Proteomes" id="UP000027855"/>
    </source>
</evidence>
<dbReference type="AlphaFoldDB" id="A0A074JGB6"/>
<dbReference type="InterPro" id="IPR017871">
    <property type="entry name" value="ABC_transporter-like_CS"/>
</dbReference>
<feature type="domain" description="ABC transporter" evidence="5">
    <location>
        <begin position="4"/>
        <end position="234"/>
    </location>
</feature>
<sequence>MTNITFSQVQKSFHKKLVLDIPDFQADSGEIFSIVGGNGAGKSTFIKLLAGIFLQDKGEVRVYDVSNRSKKIHSLVKFVLESGQGLYSYLTAMENLQYFLSLNGIALSHIKAEVDVLCDQLAFTPYKDTLVSELSQGNRQKLTLILALVQKPKVLCLDEPTNGLDLLAKKQLMTLLQDYARHHQASIFITSHDASFIEKVSTRVVVIQEGRLYREGTFEEIFGNVHQHEVYHLLLDKSAESVLKQRFPELDYKVLDGGISVETSNPDLYRLLLEETEVLQFTREPASLEDLLYEVLK</sequence>
<dbReference type="PANTHER" id="PTHR42711">
    <property type="entry name" value="ABC TRANSPORTER ATP-BINDING PROTEIN"/>
    <property type="match status" value="1"/>
</dbReference>
<dbReference type="EMBL" id="JJMT01000014">
    <property type="protein sequence ID" value="KEO45099.1"/>
    <property type="molecule type" value="Genomic_DNA"/>
</dbReference>
<keyword evidence="3" id="KW-0547">Nucleotide-binding</keyword>
<evidence type="ECO:0000256" key="3">
    <source>
        <dbReference type="ARBA" id="ARBA00022741"/>
    </source>
</evidence>
<gene>
    <name evidence="6" type="ORF">DL07_02555</name>
</gene>
<evidence type="ECO:0000256" key="1">
    <source>
        <dbReference type="ARBA" id="ARBA00005417"/>
    </source>
</evidence>
<keyword evidence="2" id="KW-0813">Transport</keyword>
<dbReference type="PANTHER" id="PTHR42711:SF5">
    <property type="entry name" value="ABC TRANSPORTER ATP-BINDING PROTEIN NATA"/>
    <property type="match status" value="1"/>
</dbReference>
<keyword evidence="4 6" id="KW-0067">ATP-binding</keyword>
<evidence type="ECO:0000256" key="4">
    <source>
        <dbReference type="ARBA" id="ARBA00022840"/>
    </source>
</evidence>
<dbReference type="InterPro" id="IPR027417">
    <property type="entry name" value="P-loop_NTPase"/>
</dbReference>
<dbReference type="CDD" id="cd03230">
    <property type="entry name" value="ABC_DR_subfamily_A"/>
    <property type="match status" value="1"/>
</dbReference>
<dbReference type="Proteomes" id="UP000027855">
    <property type="component" value="Unassembled WGS sequence"/>
</dbReference>
<accession>A0A074JGB6</accession>
<dbReference type="GO" id="GO:0016887">
    <property type="term" value="F:ATP hydrolysis activity"/>
    <property type="evidence" value="ECO:0007669"/>
    <property type="project" value="InterPro"/>
</dbReference>
<evidence type="ECO:0000256" key="2">
    <source>
        <dbReference type="ARBA" id="ARBA00022448"/>
    </source>
</evidence>
<dbReference type="InterPro" id="IPR003593">
    <property type="entry name" value="AAA+_ATPase"/>
</dbReference>
<dbReference type="SMART" id="SM00382">
    <property type="entry name" value="AAA"/>
    <property type="match status" value="1"/>
</dbReference>
<dbReference type="GO" id="GO:0005524">
    <property type="term" value="F:ATP binding"/>
    <property type="evidence" value="ECO:0007669"/>
    <property type="project" value="UniProtKB-KW"/>
</dbReference>
<dbReference type="Gene3D" id="3.40.50.300">
    <property type="entry name" value="P-loop containing nucleotide triphosphate hydrolases"/>
    <property type="match status" value="1"/>
</dbReference>
<dbReference type="PROSITE" id="PS00211">
    <property type="entry name" value="ABC_TRANSPORTER_1"/>
    <property type="match status" value="1"/>
</dbReference>
<reference evidence="6 7" key="1">
    <citation type="submission" date="2014-04" db="EMBL/GenBank/DDBJ databases">
        <title>Variable characteristics of bacteriocin-producing Streptococcus salivarius strains isolated from Malaysian subjects.</title>
        <authorList>
            <person name="Philip K."/>
            <person name="Barbour A."/>
        </authorList>
    </citation>
    <scope>NUCLEOTIDE SEQUENCE [LARGE SCALE GENOMIC DNA]</scope>
    <source>
        <strain evidence="6 7">NU10</strain>
    </source>
</reference>
<dbReference type="SUPFAM" id="SSF52540">
    <property type="entry name" value="P-loop containing nucleoside triphosphate hydrolases"/>
    <property type="match status" value="1"/>
</dbReference>
<dbReference type="RefSeq" id="WP_037601998.1">
    <property type="nucleotide sequence ID" value="NZ_JADPCF010000013.1"/>
</dbReference>
<protein>
    <submittedName>
        <fullName evidence="6">ABC transporter ATP-binding protein</fullName>
    </submittedName>
</protein>
<organism evidence="6 7">
    <name type="scientific">Streptococcus salivarius</name>
    <dbReference type="NCBI Taxonomy" id="1304"/>
    <lineage>
        <taxon>Bacteria</taxon>
        <taxon>Bacillati</taxon>
        <taxon>Bacillota</taxon>
        <taxon>Bacilli</taxon>
        <taxon>Lactobacillales</taxon>
        <taxon>Streptococcaceae</taxon>
        <taxon>Streptococcus</taxon>
    </lineage>
</organism>
<proteinExistence type="inferred from homology"/>